<evidence type="ECO:0000256" key="1">
    <source>
        <dbReference type="SAM" id="MobiDB-lite"/>
    </source>
</evidence>
<organism evidence="2 3">
    <name type="scientific">Actinomadura meyerae</name>
    <dbReference type="NCBI Taxonomy" id="240840"/>
    <lineage>
        <taxon>Bacteria</taxon>
        <taxon>Bacillati</taxon>
        <taxon>Actinomycetota</taxon>
        <taxon>Actinomycetes</taxon>
        <taxon>Streptosporangiales</taxon>
        <taxon>Thermomonosporaceae</taxon>
        <taxon>Actinomadura</taxon>
    </lineage>
</organism>
<name>A0A239MF47_9ACTN</name>
<dbReference type="Proteomes" id="UP000198318">
    <property type="component" value="Unassembled WGS sequence"/>
</dbReference>
<proteinExistence type="predicted"/>
<dbReference type="EMBL" id="FZOR01000027">
    <property type="protein sequence ID" value="SNT40419.1"/>
    <property type="molecule type" value="Genomic_DNA"/>
</dbReference>
<keyword evidence="3" id="KW-1185">Reference proteome</keyword>
<gene>
    <name evidence="2" type="ORF">SAMN05443665_102771</name>
</gene>
<accession>A0A239MF47</accession>
<dbReference type="RefSeq" id="WP_089328627.1">
    <property type="nucleotide sequence ID" value="NZ_FZOR01000027.1"/>
</dbReference>
<dbReference type="AlphaFoldDB" id="A0A239MF47"/>
<feature type="region of interest" description="Disordered" evidence="1">
    <location>
        <begin position="160"/>
        <end position="179"/>
    </location>
</feature>
<evidence type="ECO:0000313" key="3">
    <source>
        <dbReference type="Proteomes" id="UP000198318"/>
    </source>
</evidence>
<reference evidence="2 3" key="1">
    <citation type="submission" date="2017-06" db="EMBL/GenBank/DDBJ databases">
        <authorList>
            <person name="Kim H.J."/>
            <person name="Triplett B.A."/>
        </authorList>
    </citation>
    <scope>NUCLEOTIDE SEQUENCE [LARGE SCALE GENOMIC DNA]</scope>
    <source>
        <strain evidence="2 3">DSM 44715</strain>
    </source>
</reference>
<evidence type="ECO:0008006" key="4">
    <source>
        <dbReference type="Google" id="ProtNLM"/>
    </source>
</evidence>
<protein>
    <recommendedName>
        <fullName evidence="4">DUF305 domain-containing protein</fullName>
    </recommendedName>
</protein>
<evidence type="ECO:0000313" key="2">
    <source>
        <dbReference type="EMBL" id="SNT40419.1"/>
    </source>
</evidence>
<dbReference type="OrthoDB" id="5504890at2"/>
<sequence>MGTRGSRKFLHIYLTDHLAAAAAGVALARRVAQSHRDTDAAGSLRTLADEIAADRGALLSILRSLDMPPRRWKSIAVWAAEKGGRLKLNGRVTTRSPLSDLVEMEVLRLAVEGKAAGWRTLLAIADREPGLDVEQLRTLLERATAQIALLEGLHKRAADTAFREESTNRTSRTHAAVKP</sequence>